<feature type="region of interest" description="Disordered" evidence="1">
    <location>
        <begin position="103"/>
        <end position="124"/>
    </location>
</feature>
<organism evidence="2 3">
    <name type="scientific">Fragilariopsis cylindrus CCMP1102</name>
    <dbReference type="NCBI Taxonomy" id="635003"/>
    <lineage>
        <taxon>Eukaryota</taxon>
        <taxon>Sar</taxon>
        <taxon>Stramenopiles</taxon>
        <taxon>Ochrophyta</taxon>
        <taxon>Bacillariophyta</taxon>
        <taxon>Bacillariophyceae</taxon>
        <taxon>Bacillariophycidae</taxon>
        <taxon>Bacillariales</taxon>
        <taxon>Bacillariaceae</taxon>
        <taxon>Fragilariopsis</taxon>
    </lineage>
</organism>
<evidence type="ECO:0008006" key="4">
    <source>
        <dbReference type="Google" id="ProtNLM"/>
    </source>
</evidence>
<dbReference type="OrthoDB" id="413520at2759"/>
<dbReference type="AlphaFoldDB" id="A0A1E7F9W5"/>
<dbReference type="PANTHER" id="PTHR14614">
    <property type="entry name" value="HEPATOCELLULAR CARCINOMA-ASSOCIATED ANTIGEN"/>
    <property type="match status" value="1"/>
</dbReference>
<proteinExistence type="predicted"/>
<evidence type="ECO:0000256" key="1">
    <source>
        <dbReference type="SAM" id="MobiDB-lite"/>
    </source>
</evidence>
<dbReference type="EMBL" id="KV784360">
    <property type="protein sequence ID" value="OEU14929.1"/>
    <property type="molecule type" value="Genomic_DNA"/>
</dbReference>
<evidence type="ECO:0000313" key="2">
    <source>
        <dbReference type="EMBL" id="OEU14929.1"/>
    </source>
</evidence>
<sequence length="358" mass="39194">MVLIRALPPAGGGGWLTRMRHRVTDLSSCLAFSLPYDADTSITVTMAACSAGDGSNNNNDSKSNRIRLPIKQLSGGKVGSGGYLWDGGRRLASYLEKYGDGHHHHHHDSCRSSSNSSSSIPSRSLHGRSLLELGSGTGSAGIVAAMLGCDVTITDQKSFVFPGSGPNSQLTTPDKKNWTLLDLCTANVQQNTIAIQLAQQQRQQQQQQIQIHKHKHEKQPQTQQHNNNNSTSTSTSESQSSSTIVPVVNELLWGGDDQEKALKHNKYDIICGSDILLFTDAHDALLRTIRNLSTPTTVVIIEHTDRGNSAQTRYPTDLEDFLKAVIKDGLWQPTIVRDHGRHITLRMVYAKKTSLNLT</sequence>
<accession>A0A1E7F9W5</accession>
<name>A0A1E7F9W5_9STRA</name>
<protein>
    <recommendedName>
        <fullName evidence="4">S-adenosyl-L-methionine-dependent methyltransferase</fullName>
    </recommendedName>
</protein>
<dbReference type="InParanoid" id="A0A1E7F9W5"/>
<gene>
    <name evidence="2" type="ORF">FRACYDRAFT_269714</name>
</gene>
<feature type="region of interest" description="Disordered" evidence="1">
    <location>
        <begin position="206"/>
        <end position="243"/>
    </location>
</feature>
<dbReference type="Gene3D" id="3.40.50.150">
    <property type="entry name" value="Vaccinia Virus protein VP39"/>
    <property type="match status" value="1"/>
</dbReference>
<feature type="compositionally biased region" description="Low complexity" evidence="1">
    <location>
        <begin position="111"/>
        <end position="124"/>
    </location>
</feature>
<dbReference type="InterPro" id="IPR019410">
    <property type="entry name" value="Methyltransf_16"/>
</dbReference>
<keyword evidence="3" id="KW-1185">Reference proteome</keyword>
<feature type="compositionally biased region" description="Low complexity" evidence="1">
    <location>
        <begin position="220"/>
        <end position="243"/>
    </location>
</feature>
<reference evidence="2 3" key="1">
    <citation type="submission" date="2016-09" db="EMBL/GenBank/DDBJ databases">
        <title>Extensive genetic diversity and differential bi-allelic expression allows diatom success in the polar Southern Ocean.</title>
        <authorList>
            <consortium name="DOE Joint Genome Institute"/>
            <person name="Mock T."/>
            <person name="Otillar R.P."/>
            <person name="Strauss J."/>
            <person name="Dupont C."/>
            <person name="Frickenhaus S."/>
            <person name="Maumus F."/>
            <person name="Mcmullan M."/>
            <person name="Sanges R."/>
            <person name="Schmutz J."/>
            <person name="Toseland A."/>
            <person name="Valas R."/>
            <person name="Veluchamy A."/>
            <person name="Ward B.J."/>
            <person name="Allen A."/>
            <person name="Barry K."/>
            <person name="Falciatore A."/>
            <person name="Ferrante M."/>
            <person name="Fortunato A.E."/>
            <person name="Gloeckner G."/>
            <person name="Gruber A."/>
            <person name="Hipkin R."/>
            <person name="Janech M."/>
            <person name="Kroth P."/>
            <person name="Leese F."/>
            <person name="Lindquist E."/>
            <person name="Lyon B.R."/>
            <person name="Martin J."/>
            <person name="Mayer C."/>
            <person name="Parker M."/>
            <person name="Quesneville H."/>
            <person name="Raymond J."/>
            <person name="Uhlig C."/>
            <person name="Valentin K.U."/>
            <person name="Worden A.Z."/>
            <person name="Armbrust E.V."/>
            <person name="Bowler C."/>
            <person name="Green B."/>
            <person name="Moulton V."/>
            <person name="Van Oosterhout C."/>
            <person name="Grigoriev I."/>
        </authorList>
    </citation>
    <scope>NUCLEOTIDE SEQUENCE [LARGE SCALE GENOMIC DNA]</scope>
    <source>
        <strain evidence="2 3">CCMP1102</strain>
    </source>
</reference>
<dbReference type="SUPFAM" id="SSF53335">
    <property type="entry name" value="S-adenosyl-L-methionine-dependent methyltransferases"/>
    <property type="match status" value="1"/>
</dbReference>
<dbReference type="KEGG" id="fcy:FRACYDRAFT_269714"/>
<evidence type="ECO:0000313" key="3">
    <source>
        <dbReference type="Proteomes" id="UP000095751"/>
    </source>
</evidence>
<dbReference type="Pfam" id="PF10294">
    <property type="entry name" value="Methyltransf_16"/>
    <property type="match status" value="2"/>
</dbReference>
<dbReference type="Proteomes" id="UP000095751">
    <property type="component" value="Unassembled WGS sequence"/>
</dbReference>
<dbReference type="InterPro" id="IPR029063">
    <property type="entry name" value="SAM-dependent_MTases_sf"/>
</dbReference>